<reference evidence="10 11" key="1">
    <citation type="submission" date="2024-10" db="EMBL/GenBank/DDBJ databases">
        <title>Updated reference genomes for cyclostephanoid diatoms.</title>
        <authorList>
            <person name="Roberts W.R."/>
            <person name="Alverson A.J."/>
        </authorList>
    </citation>
    <scope>NUCLEOTIDE SEQUENCE [LARGE SCALE GENOMIC DNA]</scope>
    <source>
        <strain evidence="10 11">AJA276-08</strain>
    </source>
</reference>
<dbReference type="InterPro" id="IPR022796">
    <property type="entry name" value="Chloroa_b-bind"/>
</dbReference>
<feature type="binding site" evidence="8">
    <location>
        <position position="382"/>
    </location>
    <ligand>
        <name>chlorophyll a</name>
        <dbReference type="ChEBI" id="CHEBI:58416"/>
        <label>1</label>
    </ligand>
</feature>
<feature type="region of interest" description="Disordered" evidence="9">
    <location>
        <begin position="150"/>
        <end position="184"/>
    </location>
</feature>
<protein>
    <submittedName>
        <fullName evidence="10">Uncharacterized protein</fullName>
    </submittedName>
</protein>
<dbReference type="GO" id="GO:0015979">
    <property type="term" value="P:photosynthesis"/>
    <property type="evidence" value="ECO:0007669"/>
    <property type="project" value="UniProtKB-KW"/>
</dbReference>
<gene>
    <name evidence="10" type="ORF">ACHAW5_002312</name>
</gene>
<feature type="region of interest" description="Disordered" evidence="9">
    <location>
        <begin position="43"/>
        <end position="70"/>
    </location>
</feature>
<accession>A0ABD3MLS0</accession>
<evidence type="ECO:0000256" key="2">
    <source>
        <dbReference type="ARBA" id="ARBA00004229"/>
    </source>
</evidence>
<evidence type="ECO:0000256" key="7">
    <source>
        <dbReference type="ARBA" id="ARBA00023243"/>
    </source>
</evidence>
<keyword evidence="8" id="KW-0148">Chlorophyll</keyword>
<evidence type="ECO:0000256" key="5">
    <source>
        <dbReference type="ARBA" id="ARBA00022531"/>
    </source>
</evidence>
<evidence type="ECO:0000313" key="10">
    <source>
        <dbReference type="EMBL" id="KAL3763808.1"/>
    </source>
</evidence>
<sequence length="447" mass="49513">MDAKNHNMFIIASCLSSNALMASGWTLFPIQKAANIADHGGLASSGSSRHHIRISMTPGKESGSSEVDDDRDDDMRMFQRISRQPQNILSEFDETIDWESLDIDEMDDFFDSIDYPGDEYVDIDDPEDLLQGFDKETLLEILGLEDDGETITISDEDGRSESEQLSDWRRAASDRAKEQTSIGSHKGLEDLERALMGGVVPAEAGVGSGMLPGDYGFDPLGLSTKDYFKRIQNFILNLLPERKSDKDDTPGGGAATSAAGFASENERPPALILRDYKEAEIRHGRLAMLAAVIWPLQEILDRIFIPDSFGSTTIIYGGPTLPFLPLIMTFAMLNLGYLDIYSSEIKENESGDAFLPGECFWDPLSILGGAPDTMTRNMQEREILNGRAAMIAVAAYVFEEAMTHTPIVGLPTNALLFEPAYQVPFIQQWLDMQFGNIDYSVYIDPEL</sequence>
<dbReference type="Gene3D" id="1.10.3460.10">
    <property type="entry name" value="Chlorophyll a/b binding protein domain"/>
    <property type="match status" value="1"/>
</dbReference>
<feature type="binding site" evidence="8">
    <location>
        <position position="280"/>
    </location>
    <ligand>
        <name>chlorophyll a</name>
        <dbReference type="ChEBI" id="CHEBI:58416"/>
        <label>1</label>
    </ligand>
</feature>
<comment type="caution">
    <text evidence="10">The sequence shown here is derived from an EMBL/GenBank/DDBJ whole genome shotgun (WGS) entry which is preliminary data.</text>
</comment>
<feature type="binding site" description="axial binding residue" evidence="8">
    <location>
        <position position="285"/>
    </location>
    <ligand>
        <name>chlorophyll b</name>
        <dbReference type="ChEBI" id="CHEBI:61721"/>
        <label>1</label>
    </ligand>
    <ligandPart>
        <name>Mg</name>
        <dbReference type="ChEBI" id="CHEBI:25107"/>
    </ligandPart>
</feature>
<dbReference type="InterPro" id="IPR001344">
    <property type="entry name" value="Chloro_AB-bd_pln"/>
</dbReference>
<keyword evidence="4" id="KW-0150">Chloroplast</keyword>
<evidence type="ECO:0000256" key="3">
    <source>
        <dbReference type="ARBA" id="ARBA00005933"/>
    </source>
</evidence>
<evidence type="ECO:0000256" key="1">
    <source>
        <dbReference type="ARBA" id="ARBA00004022"/>
    </source>
</evidence>
<feature type="binding site" evidence="8">
    <location>
        <position position="283"/>
    </location>
    <ligand>
        <name>chlorophyll a</name>
        <dbReference type="ChEBI" id="CHEBI:58416"/>
        <label>1</label>
    </ligand>
</feature>
<dbReference type="Proteomes" id="UP001530315">
    <property type="component" value="Unassembled WGS sequence"/>
</dbReference>
<name>A0ABD3MLS0_9STRA</name>
<dbReference type="EMBL" id="JALLAZ020001792">
    <property type="protein sequence ID" value="KAL3763808.1"/>
    <property type="molecule type" value="Genomic_DNA"/>
</dbReference>
<evidence type="ECO:0000313" key="11">
    <source>
        <dbReference type="Proteomes" id="UP001530315"/>
    </source>
</evidence>
<feature type="binding site" evidence="8">
    <location>
        <position position="385"/>
    </location>
    <ligand>
        <name>chlorophyll a</name>
        <dbReference type="ChEBI" id="CHEBI:58416"/>
        <label>1</label>
    </ligand>
</feature>
<evidence type="ECO:0000256" key="8">
    <source>
        <dbReference type="PIRSR" id="PIRSR601344-1"/>
    </source>
</evidence>
<dbReference type="AlphaFoldDB" id="A0ABD3MLS0"/>
<dbReference type="Pfam" id="PF00504">
    <property type="entry name" value="Chloroa_b-bind"/>
    <property type="match status" value="1"/>
</dbReference>
<comment type="function">
    <text evidence="1">The light-harvesting complex (LHC) functions as a light receptor, it captures and delivers excitation energy to photosystems with which it is closely associated. Energy is transferred from the carotenoid and chlorophyll C (or B) to chlorophyll A and the photosynthetic reaction centers where it is used to synthesize ATP and reducing power.</text>
</comment>
<keyword evidence="7" id="KW-0437">Light-harvesting polypeptide</keyword>
<evidence type="ECO:0000256" key="4">
    <source>
        <dbReference type="ARBA" id="ARBA00022528"/>
    </source>
</evidence>
<keyword evidence="5" id="KW-0602">Photosynthesis</keyword>
<dbReference type="PANTHER" id="PTHR21649">
    <property type="entry name" value="CHLOROPHYLL A/B BINDING PROTEIN"/>
    <property type="match status" value="1"/>
</dbReference>
<dbReference type="GO" id="GO:0009507">
    <property type="term" value="C:chloroplast"/>
    <property type="evidence" value="ECO:0007669"/>
    <property type="project" value="UniProtKB-SubCell"/>
</dbReference>
<dbReference type="GO" id="GO:0030076">
    <property type="term" value="C:light-harvesting complex"/>
    <property type="evidence" value="ECO:0007669"/>
    <property type="project" value="UniProtKB-KW"/>
</dbReference>
<feature type="compositionally biased region" description="Basic and acidic residues" evidence="9">
    <location>
        <begin position="156"/>
        <end position="178"/>
    </location>
</feature>
<keyword evidence="6" id="KW-0934">Plastid</keyword>
<proteinExistence type="inferred from homology"/>
<comment type="subcellular location">
    <subcellularLocation>
        <location evidence="2">Plastid</location>
        <location evidence="2">Chloroplast</location>
    </subcellularLocation>
</comment>
<evidence type="ECO:0000256" key="9">
    <source>
        <dbReference type="SAM" id="MobiDB-lite"/>
    </source>
</evidence>
<comment type="similarity">
    <text evidence="3">Belongs to the fucoxanthin chlorophyll protein family.</text>
</comment>
<keyword evidence="11" id="KW-1185">Reference proteome</keyword>
<keyword evidence="8" id="KW-0157">Chromophore</keyword>
<feature type="binding site" evidence="8">
    <location>
        <position position="387"/>
    </location>
    <ligand>
        <name>chlorophyll a</name>
        <dbReference type="ChEBI" id="CHEBI:58416"/>
        <label>1</label>
    </ligand>
</feature>
<organism evidence="10 11">
    <name type="scientific">Stephanodiscus triporus</name>
    <dbReference type="NCBI Taxonomy" id="2934178"/>
    <lineage>
        <taxon>Eukaryota</taxon>
        <taxon>Sar</taxon>
        <taxon>Stramenopiles</taxon>
        <taxon>Ochrophyta</taxon>
        <taxon>Bacillariophyta</taxon>
        <taxon>Coscinodiscophyceae</taxon>
        <taxon>Thalassiosirophycidae</taxon>
        <taxon>Stephanodiscales</taxon>
        <taxon>Stephanodiscaceae</taxon>
        <taxon>Stephanodiscus</taxon>
    </lineage>
</organism>
<dbReference type="SUPFAM" id="SSF103511">
    <property type="entry name" value="Chlorophyll a-b binding protein"/>
    <property type="match status" value="1"/>
</dbReference>
<evidence type="ECO:0000256" key="6">
    <source>
        <dbReference type="ARBA" id="ARBA00022640"/>
    </source>
</evidence>